<reference evidence="2" key="1">
    <citation type="journal article" date="2014" name="Int. J. Syst. Evol. Microbiol.">
        <title>Complete genome sequence of Corynebacterium casei LMG S-19264T (=DSM 44701T), isolated from a smear-ripened cheese.</title>
        <authorList>
            <consortium name="US DOE Joint Genome Institute (JGI-PGF)"/>
            <person name="Walter F."/>
            <person name="Albersmeier A."/>
            <person name="Kalinowski J."/>
            <person name="Ruckert C."/>
        </authorList>
    </citation>
    <scope>NUCLEOTIDE SEQUENCE</scope>
    <source>
        <strain evidence="2">JCM 3051</strain>
    </source>
</reference>
<dbReference type="Proteomes" id="UP000655589">
    <property type="component" value="Unassembled WGS sequence"/>
</dbReference>
<evidence type="ECO:0000256" key="1">
    <source>
        <dbReference type="SAM" id="Phobius"/>
    </source>
</evidence>
<dbReference type="EMBL" id="BMPT01000009">
    <property type="protein sequence ID" value="GGM28292.1"/>
    <property type="molecule type" value="Genomic_DNA"/>
</dbReference>
<dbReference type="RefSeq" id="WP_171108286.1">
    <property type="nucleotide sequence ID" value="NZ_BMPT01000009.1"/>
</dbReference>
<evidence type="ECO:0000313" key="3">
    <source>
        <dbReference type="Proteomes" id="UP000655589"/>
    </source>
</evidence>
<keyword evidence="1" id="KW-0472">Membrane</keyword>
<feature type="transmembrane region" description="Helical" evidence="1">
    <location>
        <begin position="110"/>
        <end position="126"/>
    </location>
</feature>
<protein>
    <submittedName>
        <fullName evidence="2">Uncharacterized protein</fullName>
    </submittedName>
</protein>
<gene>
    <name evidence="2" type="ORF">GCM10010102_25140</name>
</gene>
<feature type="transmembrane region" description="Helical" evidence="1">
    <location>
        <begin position="12"/>
        <end position="39"/>
    </location>
</feature>
<comment type="caution">
    <text evidence="2">The sequence shown here is derived from an EMBL/GenBank/DDBJ whole genome shotgun (WGS) entry which is preliminary data.</text>
</comment>
<dbReference type="AlphaFoldDB" id="A0A8H9GHG8"/>
<feature type="transmembrane region" description="Helical" evidence="1">
    <location>
        <begin position="85"/>
        <end position="104"/>
    </location>
</feature>
<name>A0A8H9GHG8_9MICO</name>
<keyword evidence="1" id="KW-0812">Transmembrane</keyword>
<accession>A0A8H9GHG8</accession>
<keyword evidence="3" id="KW-1185">Reference proteome</keyword>
<evidence type="ECO:0000313" key="2">
    <source>
        <dbReference type="EMBL" id="GGM28292.1"/>
    </source>
</evidence>
<feature type="transmembrane region" description="Helical" evidence="1">
    <location>
        <begin position="51"/>
        <end position="73"/>
    </location>
</feature>
<sequence length="151" mass="15337">MAPDSTPARRPGGLTAALVVLWFQVVTNLAGGILFLVLASVEAEHGRDGTLVAVGGVISILAAPVLAVGAVGLARRRLRARTPVLVVEILVVVNGALTVVLALLDGLPPSGVIGIVLALLVIQGVHSPQATAWLRGETPATTGPHHEPDPA</sequence>
<reference evidence="2" key="2">
    <citation type="submission" date="2020-09" db="EMBL/GenBank/DDBJ databases">
        <authorList>
            <person name="Sun Q."/>
            <person name="Ohkuma M."/>
        </authorList>
    </citation>
    <scope>NUCLEOTIDE SEQUENCE</scope>
    <source>
        <strain evidence="2">JCM 3051</strain>
    </source>
</reference>
<organism evidence="2 3">
    <name type="scientific">Promicromonospora citrea</name>
    <dbReference type="NCBI Taxonomy" id="43677"/>
    <lineage>
        <taxon>Bacteria</taxon>
        <taxon>Bacillati</taxon>
        <taxon>Actinomycetota</taxon>
        <taxon>Actinomycetes</taxon>
        <taxon>Micrococcales</taxon>
        <taxon>Promicromonosporaceae</taxon>
        <taxon>Promicromonospora</taxon>
    </lineage>
</organism>
<proteinExistence type="predicted"/>
<keyword evidence="1" id="KW-1133">Transmembrane helix</keyword>